<evidence type="ECO:0000313" key="3">
    <source>
        <dbReference type="Proteomes" id="UP000283868"/>
    </source>
</evidence>
<keyword evidence="1" id="KW-1133">Transmembrane helix</keyword>
<accession>A0A425VPX9</accession>
<evidence type="ECO:0000313" key="2">
    <source>
        <dbReference type="EMBL" id="RRF87670.1"/>
    </source>
</evidence>
<evidence type="ECO:0000256" key="1">
    <source>
        <dbReference type="SAM" id="Phobius"/>
    </source>
</evidence>
<comment type="caution">
    <text evidence="2">The sequence shown here is derived from an EMBL/GenBank/DDBJ whole genome shotgun (WGS) entry which is preliminary data.</text>
</comment>
<dbReference type="EMBL" id="QXEN01000005">
    <property type="protein sequence ID" value="RRF87670.1"/>
    <property type="molecule type" value="Genomic_DNA"/>
</dbReference>
<reference evidence="2 3" key="1">
    <citation type="submission" date="2018-08" db="EMBL/GenBank/DDBJ databases">
        <title>Comparative analysis of Prevotella intermedia strains.</title>
        <authorList>
            <person name="Moon J.-H."/>
            <person name="Lee J.-H."/>
        </authorList>
    </citation>
    <scope>NUCLEOTIDE SEQUENCE [LARGE SCALE GENOMIC DNA]</scope>
    <source>
        <strain evidence="2 3">ATCC 15033</strain>
    </source>
</reference>
<keyword evidence="1" id="KW-0472">Membrane</keyword>
<sequence length="76" mass="8746">MIAGTKIIIKKEIQANKLKKYNYLCINSSNKNAAINYYESRGKRVKTCKIFSQAYLLFNLLVINVLQNLLFCVLKA</sequence>
<dbReference type="Proteomes" id="UP000283868">
    <property type="component" value="Unassembled WGS sequence"/>
</dbReference>
<feature type="transmembrane region" description="Helical" evidence="1">
    <location>
        <begin position="54"/>
        <end position="74"/>
    </location>
</feature>
<gene>
    <name evidence="2" type="ORF">D2S45_04985</name>
</gene>
<dbReference type="AlphaFoldDB" id="A0A425VPX9"/>
<proteinExistence type="predicted"/>
<protein>
    <submittedName>
        <fullName evidence="2">Uncharacterized protein</fullName>
    </submittedName>
</protein>
<name>A0A425VPX9_PREIN</name>
<keyword evidence="3" id="KW-1185">Reference proteome</keyword>
<organism evidence="2 3">
    <name type="scientific">Prevotella intermedia</name>
    <dbReference type="NCBI Taxonomy" id="28131"/>
    <lineage>
        <taxon>Bacteria</taxon>
        <taxon>Pseudomonadati</taxon>
        <taxon>Bacteroidota</taxon>
        <taxon>Bacteroidia</taxon>
        <taxon>Bacteroidales</taxon>
        <taxon>Prevotellaceae</taxon>
        <taxon>Prevotella</taxon>
    </lineage>
</organism>
<keyword evidence="1" id="KW-0812">Transmembrane</keyword>